<reference evidence="2 3" key="1">
    <citation type="submission" date="2014-04" db="EMBL/GenBank/DDBJ databases">
        <authorList>
            <consortium name="DOE Joint Genome Institute"/>
            <person name="Kuo A."/>
            <person name="Tarkka M."/>
            <person name="Buscot F."/>
            <person name="Kohler A."/>
            <person name="Nagy L.G."/>
            <person name="Floudas D."/>
            <person name="Copeland A."/>
            <person name="Barry K.W."/>
            <person name="Cichocki N."/>
            <person name="Veneault-Fourrey C."/>
            <person name="LaButti K."/>
            <person name="Lindquist E.A."/>
            <person name="Lipzen A."/>
            <person name="Lundell T."/>
            <person name="Morin E."/>
            <person name="Murat C."/>
            <person name="Sun H."/>
            <person name="Tunlid A."/>
            <person name="Henrissat B."/>
            <person name="Grigoriev I.V."/>
            <person name="Hibbett D.S."/>
            <person name="Martin F."/>
            <person name="Nordberg H.P."/>
            <person name="Cantor M.N."/>
            <person name="Hua S.X."/>
        </authorList>
    </citation>
    <scope>NUCLEOTIDE SEQUENCE [LARGE SCALE GENOMIC DNA]</scope>
    <source>
        <strain evidence="2 3">F 1598</strain>
    </source>
</reference>
<reference evidence="3" key="2">
    <citation type="submission" date="2015-01" db="EMBL/GenBank/DDBJ databases">
        <title>Evolutionary Origins and Diversification of the Mycorrhizal Mutualists.</title>
        <authorList>
            <consortium name="DOE Joint Genome Institute"/>
            <consortium name="Mycorrhizal Genomics Consortium"/>
            <person name="Kohler A."/>
            <person name="Kuo A."/>
            <person name="Nagy L.G."/>
            <person name="Floudas D."/>
            <person name="Copeland A."/>
            <person name="Barry K.W."/>
            <person name="Cichocki N."/>
            <person name="Veneault-Fourrey C."/>
            <person name="LaButti K."/>
            <person name="Lindquist E.A."/>
            <person name="Lipzen A."/>
            <person name="Lundell T."/>
            <person name="Morin E."/>
            <person name="Murat C."/>
            <person name="Riley R."/>
            <person name="Ohm R."/>
            <person name="Sun H."/>
            <person name="Tunlid A."/>
            <person name="Henrissat B."/>
            <person name="Grigoriev I.V."/>
            <person name="Hibbett D.S."/>
            <person name="Martin F."/>
        </authorList>
    </citation>
    <scope>NUCLEOTIDE SEQUENCE [LARGE SCALE GENOMIC DNA]</scope>
    <source>
        <strain evidence="3">F 1598</strain>
    </source>
</reference>
<accession>A0A0C3FBG0</accession>
<evidence type="ECO:0000313" key="2">
    <source>
        <dbReference type="EMBL" id="KIM77179.1"/>
    </source>
</evidence>
<dbReference type="EMBL" id="KN833027">
    <property type="protein sequence ID" value="KIM77179.1"/>
    <property type="molecule type" value="Genomic_DNA"/>
</dbReference>
<keyword evidence="1" id="KW-0472">Membrane</keyword>
<feature type="transmembrane region" description="Helical" evidence="1">
    <location>
        <begin position="52"/>
        <end position="71"/>
    </location>
</feature>
<organism evidence="2 3">
    <name type="scientific">Piloderma croceum (strain F 1598)</name>
    <dbReference type="NCBI Taxonomy" id="765440"/>
    <lineage>
        <taxon>Eukaryota</taxon>
        <taxon>Fungi</taxon>
        <taxon>Dikarya</taxon>
        <taxon>Basidiomycota</taxon>
        <taxon>Agaricomycotina</taxon>
        <taxon>Agaricomycetes</taxon>
        <taxon>Agaricomycetidae</taxon>
        <taxon>Atheliales</taxon>
        <taxon>Atheliaceae</taxon>
        <taxon>Piloderma</taxon>
    </lineage>
</organism>
<keyword evidence="1" id="KW-1133">Transmembrane helix</keyword>
<proteinExistence type="predicted"/>
<keyword evidence="1" id="KW-0812">Transmembrane</keyword>
<gene>
    <name evidence="2" type="ORF">PILCRDRAFT_624329</name>
</gene>
<evidence type="ECO:0000256" key="1">
    <source>
        <dbReference type="SAM" id="Phobius"/>
    </source>
</evidence>
<dbReference type="InParanoid" id="A0A0C3FBG0"/>
<sequence length="107" mass="12457">MIQMFCGRESCTAYMSIAWFSRGSWIMNSPSWVASGMSKGTLRNQRSSTLSLSWIIFYMTSLTVSIFASLFPDRLFSHYWMFYIARKSITCWLRSSPNSYFYSDLSS</sequence>
<dbReference type="HOGENOM" id="CLU_2210973_0_0_1"/>
<evidence type="ECO:0000313" key="3">
    <source>
        <dbReference type="Proteomes" id="UP000054166"/>
    </source>
</evidence>
<name>A0A0C3FBG0_PILCF</name>
<protein>
    <submittedName>
        <fullName evidence="2">Uncharacterized protein</fullName>
    </submittedName>
</protein>
<dbReference type="Proteomes" id="UP000054166">
    <property type="component" value="Unassembled WGS sequence"/>
</dbReference>
<dbReference type="AlphaFoldDB" id="A0A0C3FBG0"/>
<keyword evidence="3" id="KW-1185">Reference proteome</keyword>